<keyword evidence="3" id="KW-1185">Reference proteome</keyword>
<gene>
    <name evidence="2" type="ORF">JBF12_38585</name>
</gene>
<proteinExistence type="predicted"/>
<evidence type="ECO:0000313" key="3">
    <source>
        <dbReference type="Proteomes" id="UP000638849"/>
    </source>
</evidence>
<dbReference type="Proteomes" id="UP000638849">
    <property type="component" value="Unassembled WGS sequence"/>
</dbReference>
<organism evidence="2 3">
    <name type="scientific">Streptomyces javensis</name>
    <dbReference type="NCBI Taxonomy" id="114698"/>
    <lineage>
        <taxon>Bacteria</taxon>
        <taxon>Bacillati</taxon>
        <taxon>Actinomycetota</taxon>
        <taxon>Actinomycetes</taxon>
        <taxon>Kitasatosporales</taxon>
        <taxon>Streptomycetaceae</taxon>
        <taxon>Streptomyces</taxon>
        <taxon>Streptomyces violaceusniger group</taxon>
    </lineage>
</organism>
<feature type="compositionally biased region" description="Acidic residues" evidence="1">
    <location>
        <begin position="36"/>
        <end position="50"/>
    </location>
</feature>
<reference evidence="2 3" key="1">
    <citation type="submission" date="2020-12" db="EMBL/GenBank/DDBJ databases">
        <authorList>
            <person name="Kusuma A.B."/>
            <person name="Nouioui I."/>
            <person name="Goodfellow M."/>
        </authorList>
    </citation>
    <scope>NUCLEOTIDE SEQUENCE [LARGE SCALE GENOMIC DNA]</scope>
    <source>
        <strain evidence="2 3">DSM 41764</strain>
    </source>
</reference>
<sequence length="62" mass="6658">FEEPWSPPGRIRTFPVDDPALQPADPLPLLRPNAEVEPDAEAEPEAEEAAGQDGGQPVTSRP</sequence>
<evidence type="ECO:0000313" key="2">
    <source>
        <dbReference type="EMBL" id="MBI0318780.1"/>
    </source>
</evidence>
<name>A0ABS0RNC2_9ACTN</name>
<protein>
    <submittedName>
        <fullName evidence="2">DNA polymerase IV</fullName>
    </submittedName>
</protein>
<feature type="compositionally biased region" description="Low complexity" evidence="1">
    <location>
        <begin position="17"/>
        <end position="30"/>
    </location>
</feature>
<feature type="non-terminal residue" evidence="2">
    <location>
        <position position="1"/>
    </location>
</feature>
<comment type="caution">
    <text evidence="2">The sequence shown here is derived from an EMBL/GenBank/DDBJ whole genome shotgun (WGS) entry which is preliminary data.</text>
</comment>
<evidence type="ECO:0000256" key="1">
    <source>
        <dbReference type="SAM" id="MobiDB-lite"/>
    </source>
</evidence>
<feature type="region of interest" description="Disordered" evidence="1">
    <location>
        <begin position="1"/>
        <end position="62"/>
    </location>
</feature>
<accession>A0ABS0RNC2</accession>
<dbReference type="EMBL" id="JAEEAQ010000660">
    <property type="protein sequence ID" value="MBI0318780.1"/>
    <property type="molecule type" value="Genomic_DNA"/>
</dbReference>